<organism evidence="2 3">
    <name type="scientific">Chitinophaga tropicalis</name>
    <dbReference type="NCBI Taxonomy" id="2683588"/>
    <lineage>
        <taxon>Bacteria</taxon>
        <taxon>Pseudomonadati</taxon>
        <taxon>Bacteroidota</taxon>
        <taxon>Chitinophagia</taxon>
        <taxon>Chitinophagales</taxon>
        <taxon>Chitinophagaceae</taxon>
        <taxon>Chitinophaga</taxon>
    </lineage>
</organism>
<dbReference type="InterPro" id="IPR018060">
    <property type="entry name" value="HTH_AraC"/>
</dbReference>
<evidence type="ECO:0000259" key="1">
    <source>
        <dbReference type="PROSITE" id="PS01124"/>
    </source>
</evidence>
<protein>
    <recommendedName>
        <fullName evidence="1">HTH araC/xylS-type domain-containing protein</fullName>
    </recommendedName>
</protein>
<dbReference type="RefSeq" id="WP_157309113.1">
    <property type="nucleotide sequence ID" value="NZ_WRXN01000015.1"/>
</dbReference>
<gene>
    <name evidence="2" type="ORF">GO493_25730</name>
</gene>
<evidence type="ECO:0000313" key="3">
    <source>
        <dbReference type="Proteomes" id="UP000461730"/>
    </source>
</evidence>
<dbReference type="Gene3D" id="1.10.10.60">
    <property type="entry name" value="Homeodomain-like"/>
    <property type="match status" value="1"/>
</dbReference>
<dbReference type="PROSITE" id="PS01124">
    <property type="entry name" value="HTH_ARAC_FAMILY_2"/>
    <property type="match status" value="1"/>
</dbReference>
<proteinExistence type="predicted"/>
<dbReference type="Proteomes" id="UP000461730">
    <property type="component" value="Unassembled WGS sequence"/>
</dbReference>
<reference evidence="2 3" key="1">
    <citation type="submission" date="2019-12" db="EMBL/GenBank/DDBJ databases">
        <title>Chitinophaga sp. strain ysch24 (GDMCC 1.1355), whole genome shotgun sequence.</title>
        <authorList>
            <person name="Zhang X."/>
        </authorList>
    </citation>
    <scope>NUCLEOTIDE SEQUENCE [LARGE SCALE GENOMIC DNA]</scope>
    <source>
        <strain evidence="3">ysch24</strain>
    </source>
</reference>
<name>A0A7K1UBP8_9BACT</name>
<comment type="caution">
    <text evidence="2">The sequence shown here is derived from an EMBL/GenBank/DDBJ whole genome shotgun (WGS) entry which is preliminary data.</text>
</comment>
<dbReference type="InterPro" id="IPR046532">
    <property type="entry name" value="DUF6597"/>
</dbReference>
<evidence type="ECO:0000313" key="2">
    <source>
        <dbReference type="EMBL" id="MVT11690.1"/>
    </source>
</evidence>
<accession>A0A7K1UBP8</accession>
<dbReference type="Pfam" id="PF20240">
    <property type="entry name" value="DUF6597"/>
    <property type="match status" value="1"/>
</dbReference>
<sequence length="279" mass="32028">MNFRIYHPAATLAPYVKQYYHLQTTTAGLINLPQNLFSLGDLYMVFLQEGEVLFQPAQHASFTLPAAAVVGHFTCHHQIRVKGPVKMTVIQLNAYGCYRLAGLDMSAFNNYFRDLLKQNCENCENWQQLAAQLAGNEESANIPAILDKAFNTILEEHNYNLKQVDVIADYIGRHQGNTSIERLSKKFKTSRHTLERRFMEVVGIPPQLYARMLRFREAMRHMQKMNVEEWQSFITTNDYYSQALFIQDFLFFKGEAPVLNQETAIAQMPAPEVRPVAVA</sequence>
<dbReference type="GO" id="GO:0003700">
    <property type="term" value="F:DNA-binding transcription factor activity"/>
    <property type="evidence" value="ECO:0007669"/>
    <property type="project" value="InterPro"/>
</dbReference>
<dbReference type="GO" id="GO:0043565">
    <property type="term" value="F:sequence-specific DNA binding"/>
    <property type="evidence" value="ECO:0007669"/>
    <property type="project" value="InterPro"/>
</dbReference>
<dbReference type="EMBL" id="WRXN01000015">
    <property type="protein sequence ID" value="MVT11690.1"/>
    <property type="molecule type" value="Genomic_DNA"/>
</dbReference>
<feature type="domain" description="HTH araC/xylS-type" evidence="1">
    <location>
        <begin position="165"/>
        <end position="263"/>
    </location>
</feature>
<dbReference type="AlphaFoldDB" id="A0A7K1UBP8"/>
<keyword evidence="3" id="KW-1185">Reference proteome</keyword>